<accession>A0AAV2TYM6</accession>
<keyword evidence="5 7" id="KW-0472">Membrane</keyword>
<dbReference type="InterPro" id="IPR018795">
    <property type="entry name" value="K2013-like"/>
</dbReference>
<feature type="transmembrane region" description="Helical" evidence="7">
    <location>
        <begin position="12"/>
        <end position="33"/>
    </location>
</feature>
<keyword evidence="6" id="KW-0325">Glycoprotein</keyword>
<evidence type="ECO:0000256" key="2">
    <source>
        <dbReference type="ARBA" id="ARBA00022692"/>
    </source>
</evidence>
<dbReference type="EMBL" id="CAXLJL010000689">
    <property type="protein sequence ID" value="CAL5139978.1"/>
    <property type="molecule type" value="Genomic_DNA"/>
</dbReference>
<comment type="caution">
    <text evidence="8">The sequence shown here is derived from an EMBL/GenBank/DDBJ whole genome shotgun (WGS) entry which is preliminary data.</text>
</comment>
<dbReference type="AlphaFoldDB" id="A0AAV2TYM6"/>
<name>A0AAV2TYM6_CALDB</name>
<evidence type="ECO:0000256" key="6">
    <source>
        <dbReference type="ARBA" id="ARBA00023180"/>
    </source>
</evidence>
<organism evidence="8 9">
    <name type="scientific">Calicophoron daubneyi</name>
    <name type="common">Rumen fluke</name>
    <name type="synonym">Paramphistomum daubneyi</name>
    <dbReference type="NCBI Taxonomy" id="300641"/>
    <lineage>
        <taxon>Eukaryota</taxon>
        <taxon>Metazoa</taxon>
        <taxon>Spiralia</taxon>
        <taxon>Lophotrochozoa</taxon>
        <taxon>Platyhelminthes</taxon>
        <taxon>Trematoda</taxon>
        <taxon>Digenea</taxon>
        <taxon>Plagiorchiida</taxon>
        <taxon>Pronocephalata</taxon>
        <taxon>Paramphistomoidea</taxon>
        <taxon>Paramphistomidae</taxon>
        <taxon>Calicophoron</taxon>
    </lineage>
</organism>
<evidence type="ECO:0000256" key="5">
    <source>
        <dbReference type="ARBA" id="ARBA00023136"/>
    </source>
</evidence>
<proteinExistence type="predicted"/>
<reference evidence="8" key="1">
    <citation type="submission" date="2024-06" db="EMBL/GenBank/DDBJ databases">
        <authorList>
            <person name="Liu X."/>
            <person name="Lenzi L."/>
            <person name="Haldenby T S."/>
            <person name="Uol C."/>
        </authorList>
    </citation>
    <scope>NUCLEOTIDE SEQUENCE</scope>
</reference>
<evidence type="ECO:0000313" key="8">
    <source>
        <dbReference type="EMBL" id="CAL5139978.1"/>
    </source>
</evidence>
<evidence type="ECO:0000256" key="4">
    <source>
        <dbReference type="ARBA" id="ARBA00022989"/>
    </source>
</evidence>
<keyword evidence="4 7" id="KW-1133">Transmembrane helix</keyword>
<protein>
    <submittedName>
        <fullName evidence="8">Uncharacterized protein</fullName>
    </submittedName>
</protein>
<sequence length="740" mass="83922">MKRRLLFFFYDRWLRVTLCLSALLCLYALLWYFSNFSLHSEFVKTDRLLVCLDDRVKPFKRKISRFDVLVSGLKDPSPVFIPFVGNGYIGCSFLGGNLLIRNSGVLSVPIDVPILMSLDVHNYLSAASFLLDIKDGIMYKMNCFKHENELCVSSSTMVYAHRIYTSLLVQNFNIFNPLDIKVVVKVSKGDIYNKKNVRRLHTVQLKQKNLPEHESVHNVTYDVFFGFVELPLSDMKDSDPSPQPTTGPAVARIIVVVIFEPIFPEQLSIESGKTQSYTFITGVRASSRPFSVSKIDLAQSSSEHGIIGRERKSLEALIQAELVLALQYPEAHLRKLHTAVWNRLWLSGLSMSYSFAPKALNGDRINATLYYLAANTPDRLSAIHERNTTAVKIYTGRYKERTACFVAENLLQSNVHWKTVGNVREMQNLVVHWLSTLRQAHCGAYLRDGVHGVLQAALLHMGSFHLNEDYVSFAYPPDALHRDLSFRHIQLNYPGVYVNVEIRIVPGKGSISSPHLMAVELSAWRSKPLPSLGAFTQLKIPNPLPILSQPLEPQIPIPSAQQWTEKEDPDFFVFLEAQAVKVPAFVCPAGCQSAPIELKQSKVVLPYLRTTPSSALMYFSTNNTHKLVAYGRSFKPTDIHPGPSPQHDLITLHRHGHAFGGLPWLFWITLGLLIILFHLFICKIIYNELWRDKSDLDAENMRVPRYIHDLRGADAMTARAYIKAELLSRRRNNRIPDSIP</sequence>
<dbReference type="Pfam" id="PF10222">
    <property type="entry name" value="DUF2152"/>
    <property type="match status" value="3"/>
</dbReference>
<gene>
    <name evidence="8" type="ORF">CDAUBV1_LOCUS15160</name>
</gene>
<evidence type="ECO:0000256" key="3">
    <source>
        <dbReference type="ARBA" id="ARBA00022729"/>
    </source>
</evidence>
<evidence type="ECO:0000256" key="1">
    <source>
        <dbReference type="ARBA" id="ARBA00004479"/>
    </source>
</evidence>
<feature type="transmembrane region" description="Helical" evidence="7">
    <location>
        <begin position="664"/>
        <end position="686"/>
    </location>
</feature>
<evidence type="ECO:0000256" key="7">
    <source>
        <dbReference type="SAM" id="Phobius"/>
    </source>
</evidence>
<keyword evidence="3" id="KW-0732">Signal</keyword>
<dbReference type="Proteomes" id="UP001497525">
    <property type="component" value="Unassembled WGS sequence"/>
</dbReference>
<keyword evidence="2 7" id="KW-0812">Transmembrane</keyword>
<comment type="subcellular location">
    <subcellularLocation>
        <location evidence="1">Membrane</location>
        <topology evidence="1">Single-pass type I membrane protein</topology>
    </subcellularLocation>
</comment>
<dbReference type="PANTHER" id="PTHR31386">
    <property type="entry name" value="UNCHARACTERIZED PROTEIN KIAA2013"/>
    <property type="match status" value="1"/>
</dbReference>
<dbReference type="GO" id="GO:0016020">
    <property type="term" value="C:membrane"/>
    <property type="evidence" value="ECO:0007669"/>
    <property type="project" value="UniProtKB-SubCell"/>
</dbReference>
<evidence type="ECO:0000313" key="9">
    <source>
        <dbReference type="Proteomes" id="UP001497525"/>
    </source>
</evidence>
<dbReference type="PANTHER" id="PTHR31386:SF2">
    <property type="entry name" value="SIMILAR TO RIKEN CDNA 2510039O18"/>
    <property type="match status" value="1"/>
</dbReference>